<protein>
    <submittedName>
        <fullName evidence="2">Uncharacterized protein</fullName>
    </submittedName>
</protein>
<evidence type="ECO:0000313" key="2">
    <source>
        <dbReference type="EMBL" id="ADE77355.1"/>
    </source>
</evidence>
<proteinExistence type="evidence at transcript level"/>
<reference evidence="2" key="1">
    <citation type="submission" date="2010-04" db="EMBL/GenBank/DDBJ databases">
        <authorList>
            <person name="Reid K.E."/>
            <person name="Liao N."/>
            <person name="Chan S."/>
            <person name="Docking R."/>
            <person name="Taylor G."/>
            <person name="Moore R."/>
            <person name="Mayo M."/>
            <person name="Munro S."/>
            <person name="King J."/>
            <person name="Yanchuk A."/>
            <person name="Holt R."/>
            <person name="Jones S."/>
            <person name="Marra M."/>
            <person name="Ritland C.E."/>
            <person name="Ritland K."/>
            <person name="Bohlmann J."/>
        </authorList>
    </citation>
    <scope>NUCLEOTIDE SEQUENCE</scope>
    <source>
        <tissue evidence="2">Bud</tissue>
    </source>
</reference>
<sequence length="55" mass="6080">MEGDVLASTPPSTQFDTPSSTHTGRCLLSDSGPYTVRGRLDKQPMAFFRRRGRGH</sequence>
<feature type="compositionally biased region" description="Polar residues" evidence="1">
    <location>
        <begin position="9"/>
        <end position="23"/>
    </location>
</feature>
<name>D5ACT6_PICSI</name>
<evidence type="ECO:0000256" key="1">
    <source>
        <dbReference type="SAM" id="MobiDB-lite"/>
    </source>
</evidence>
<accession>D5ACT6</accession>
<dbReference type="AlphaFoldDB" id="D5ACT6"/>
<dbReference type="EMBL" id="BT124078">
    <property type="protein sequence ID" value="ADE77355.1"/>
    <property type="molecule type" value="mRNA"/>
</dbReference>
<organism evidence="2">
    <name type="scientific">Picea sitchensis</name>
    <name type="common">Sitka spruce</name>
    <name type="synonym">Pinus sitchensis</name>
    <dbReference type="NCBI Taxonomy" id="3332"/>
    <lineage>
        <taxon>Eukaryota</taxon>
        <taxon>Viridiplantae</taxon>
        <taxon>Streptophyta</taxon>
        <taxon>Embryophyta</taxon>
        <taxon>Tracheophyta</taxon>
        <taxon>Spermatophyta</taxon>
        <taxon>Pinopsida</taxon>
        <taxon>Pinidae</taxon>
        <taxon>Conifers I</taxon>
        <taxon>Pinales</taxon>
        <taxon>Pinaceae</taxon>
        <taxon>Picea</taxon>
    </lineage>
</organism>
<feature type="region of interest" description="Disordered" evidence="1">
    <location>
        <begin position="1"/>
        <end position="55"/>
    </location>
</feature>